<reference evidence="4" key="1">
    <citation type="submission" date="2020-05" db="EMBL/GenBank/DDBJ databases">
        <title>Phylogenomic resolution of chytrid fungi.</title>
        <authorList>
            <person name="Stajich J.E."/>
            <person name="Amses K."/>
            <person name="Simmons R."/>
            <person name="Seto K."/>
            <person name="Myers J."/>
            <person name="Bonds A."/>
            <person name="Quandt C.A."/>
            <person name="Barry K."/>
            <person name="Liu P."/>
            <person name="Grigoriev I."/>
            <person name="Longcore J.E."/>
            <person name="James T.Y."/>
        </authorList>
    </citation>
    <scope>NUCLEOTIDE SEQUENCE</scope>
    <source>
        <strain evidence="4">PLAUS21</strain>
    </source>
</reference>
<comment type="caution">
    <text evidence="4">The sequence shown here is derived from an EMBL/GenBank/DDBJ whole genome shotgun (WGS) entry which is preliminary data.</text>
</comment>
<evidence type="ECO:0000256" key="1">
    <source>
        <dbReference type="ARBA" id="ARBA00022737"/>
    </source>
</evidence>
<dbReference type="InterPro" id="IPR018004">
    <property type="entry name" value="KilA/APSES_HTH"/>
</dbReference>
<evidence type="ECO:0000313" key="5">
    <source>
        <dbReference type="Proteomes" id="UP001210925"/>
    </source>
</evidence>
<protein>
    <submittedName>
        <fullName evidence="4">Transcriptional regulator swi6</fullName>
    </submittedName>
</protein>
<feature type="domain" description="HTH APSES-type" evidence="3">
    <location>
        <begin position="4"/>
        <end position="111"/>
    </location>
</feature>
<dbReference type="PROSITE" id="PS51299">
    <property type="entry name" value="HTH_APSES"/>
    <property type="match status" value="1"/>
</dbReference>
<gene>
    <name evidence="4" type="primary">SWI6_4</name>
    <name evidence="4" type="ORF">HK103_003521</name>
</gene>
<sequence length="252" mass="28869">MSKVYSAIYSQTPVYEMTVDGTLMMRRIHDSFCNATQLLKIAGLPKSQRMKILDNESQIGRHQKIRGGYSKFQGTWVSLDSARALAQRFGVMHILAPILFLDNQKDAQVKPGTSVKYLQYVLDGVPVPNSVMQRTVSPPPQKVRHSPYSPPKILPLSPVESTKYMDSAYYSAYPKGLVPNAPKTVNMDNQQMYIPPADYQFNFQPVNKQYPLTPEFYQPFNEFPEYNLDNLIQSLEIPFNQEPQKPLEFTYM</sequence>
<dbReference type="InterPro" id="IPR036887">
    <property type="entry name" value="HTH_APSES_sf"/>
</dbReference>
<dbReference type="PANTHER" id="PTHR43828:SF5">
    <property type="entry name" value="TRANSCRIPTIONAL REPRESSOR XBP1"/>
    <property type="match status" value="1"/>
</dbReference>
<dbReference type="Pfam" id="PF04383">
    <property type="entry name" value="KilA-N"/>
    <property type="match status" value="1"/>
</dbReference>
<accession>A0AAD5ULG3</accession>
<dbReference type="GO" id="GO:0003677">
    <property type="term" value="F:DNA binding"/>
    <property type="evidence" value="ECO:0007669"/>
    <property type="project" value="InterPro"/>
</dbReference>
<dbReference type="InterPro" id="IPR003163">
    <property type="entry name" value="Tscrpt_reg_HTH_APSES-type"/>
</dbReference>
<evidence type="ECO:0000313" key="4">
    <source>
        <dbReference type="EMBL" id="KAJ3258561.1"/>
    </source>
</evidence>
<dbReference type="SUPFAM" id="SSF54616">
    <property type="entry name" value="DNA-binding domain of Mlu1-box binding protein MBP1"/>
    <property type="match status" value="1"/>
</dbReference>
<dbReference type="Proteomes" id="UP001210925">
    <property type="component" value="Unassembled WGS sequence"/>
</dbReference>
<dbReference type="GO" id="GO:0030907">
    <property type="term" value="C:MBF transcription complex"/>
    <property type="evidence" value="ECO:0007669"/>
    <property type="project" value="TreeGrafter"/>
</dbReference>
<keyword evidence="5" id="KW-1185">Reference proteome</keyword>
<dbReference type="InterPro" id="IPR051642">
    <property type="entry name" value="SWI6-like"/>
</dbReference>
<name>A0AAD5ULG3_9FUNG</name>
<dbReference type="SMART" id="SM01252">
    <property type="entry name" value="KilA-N"/>
    <property type="match status" value="1"/>
</dbReference>
<dbReference type="AlphaFoldDB" id="A0AAD5ULG3"/>
<keyword evidence="1" id="KW-0677">Repeat</keyword>
<dbReference type="PANTHER" id="PTHR43828">
    <property type="entry name" value="ASPARAGINASE"/>
    <property type="match status" value="1"/>
</dbReference>
<dbReference type="GO" id="GO:0033309">
    <property type="term" value="C:SBF transcription complex"/>
    <property type="evidence" value="ECO:0007669"/>
    <property type="project" value="TreeGrafter"/>
</dbReference>
<evidence type="ECO:0000256" key="2">
    <source>
        <dbReference type="ARBA" id="ARBA00023043"/>
    </source>
</evidence>
<dbReference type="Gene3D" id="3.10.260.10">
    <property type="entry name" value="Transcription regulator HTH, APSES-type DNA-binding domain"/>
    <property type="match status" value="1"/>
</dbReference>
<dbReference type="GO" id="GO:0000981">
    <property type="term" value="F:DNA-binding transcription factor activity, RNA polymerase II-specific"/>
    <property type="evidence" value="ECO:0007669"/>
    <property type="project" value="UniProtKB-ARBA"/>
</dbReference>
<evidence type="ECO:0000259" key="3">
    <source>
        <dbReference type="PROSITE" id="PS51299"/>
    </source>
</evidence>
<keyword evidence="2" id="KW-0040">ANK repeat</keyword>
<proteinExistence type="predicted"/>
<organism evidence="4 5">
    <name type="scientific">Boothiomyces macroporosus</name>
    <dbReference type="NCBI Taxonomy" id="261099"/>
    <lineage>
        <taxon>Eukaryota</taxon>
        <taxon>Fungi</taxon>
        <taxon>Fungi incertae sedis</taxon>
        <taxon>Chytridiomycota</taxon>
        <taxon>Chytridiomycota incertae sedis</taxon>
        <taxon>Chytridiomycetes</taxon>
        <taxon>Rhizophydiales</taxon>
        <taxon>Terramycetaceae</taxon>
        <taxon>Boothiomyces</taxon>
    </lineage>
</organism>
<dbReference type="EMBL" id="JADGKB010000026">
    <property type="protein sequence ID" value="KAJ3258561.1"/>
    <property type="molecule type" value="Genomic_DNA"/>
</dbReference>